<dbReference type="Gene3D" id="1.10.10.10">
    <property type="entry name" value="Winged helix-like DNA-binding domain superfamily/Winged helix DNA-binding domain"/>
    <property type="match status" value="1"/>
</dbReference>
<dbReference type="Proteomes" id="UP000050482">
    <property type="component" value="Unassembled WGS sequence"/>
</dbReference>
<dbReference type="AlphaFoldDB" id="A0A0P9EKP4"/>
<dbReference type="Pfam" id="PF00753">
    <property type="entry name" value="Lactamase_B"/>
    <property type="match status" value="1"/>
</dbReference>
<name>A0A0P9EKP4_9BACL</name>
<dbReference type="EMBL" id="LJCO01000046">
    <property type="protein sequence ID" value="KPV43726.1"/>
    <property type="molecule type" value="Genomic_DNA"/>
</dbReference>
<dbReference type="SUPFAM" id="SSF56281">
    <property type="entry name" value="Metallo-hydrolase/oxidoreductase"/>
    <property type="match status" value="1"/>
</dbReference>
<dbReference type="InterPro" id="IPR001279">
    <property type="entry name" value="Metallo-B-lactamas"/>
</dbReference>
<evidence type="ECO:0000313" key="2">
    <source>
        <dbReference type="EMBL" id="KPV43726.1"/>
    </source>
</evidence>
<dbReference type="PANTHER" id="PTHR23131">
    <property type="entry name" value="ENDORIBONUCLEASE LACTB2"/>
    <property type="match status" value="1"/>
</dbReference>
<evidence type="ECO:0000313" key="3">
    <source>
        <dbReference type="Proteomes" id="UP000050482"/>
    </source>
</evidence>
<dbReference type="InterPro" id="IPR036388">
    <property type="entry name" value="WH-like_DNA-bd_sf"/>
</dbReference>
<proteinExistence type="predicted"/>
<sequence>MHRLSDHVVQLRIPTPTLPPSFETNTYIIHSGSQAIWVDAGTTDTNLLQQALTILIQLGNPRVVAIAATHYHRDHTHGLPYIQAHTKAPIYVHEADYKALRAELRAVTNQELEIATIPAAFQLEGLRVEVDHVPGHTRGHIHLRIPTDGVILVGDHLAGDGSVWIGPPDGNMDDYYEALDQIRSSNCSIAGPGHGQALNDASEAALQLKQRRLGREEQIVQLLAKGPKDVDGLVKDIYQDTLPAAAKWVADRTVIAHLERLVRLGRILEDKSNLSEAPRYKAAGEFS</sequence>
<reference evidence="2 3" key="1">
    <citation type="submission" date="2015-09" db="EMBL/GenBank/DDBJ databases">
        <title>Draft genome sequence of Alicyclobacillus ferrooxydans DSM 22381.</title>
        <authorList>
            <person name="Hemp J."/>
        </authorList>
    </citation>
    <scope>NUCLEOTIDE SEQUENCE [LARGE SCALE GENOMIC DNA]</scope>
    <source>
        <strain evidence="2 3">TC-34</strain>
    </source>
</reference>
<dbReference type="STRING" id="471514.AN477_10960"/>
<accession>A0A0P9EKP4</accession>
<dbReference type="PATRIC" id="fig|471514.4.peg.1994"/>
<organism evidence="2 3">
    <name type="scientific">Alicyclobacillus ferrooxydans</name>
    <dbReference type="NCBI Taxonomy" id="471514"/>
    <lineage>
        <taxon>Bacteria</taxon>
        <taxon>Bacillati</taxon>
        <taxon>Bacillota</taxon>
        <taxon>Bacilli</taxon>
        <taxon>Bacillales</taxon>
        <taxon>Alicyclobacillaceae</taxon>
        <taxon>Alicyclobacillus</taxon>
    </lineage>
</organism>
<keyword evidence="3" id="KW-1185">Reference proteome</keyword>
<dbReference type="InterPro" id="IPR050662">
    <property type="entry name" value="Sec-metab_biosynth-thioest"/>
</dbReference>
<dbReference type="SMART" id="SM00849">
    <property type="entry name" value="Lactamase_B"/>
    <property type="match status" value="1"/>
</dbReference>
<protein>
    <recommendedName>
        <fullName evidence="1">Metallo-beta-lactamase domain-containing protein</fullName>
    </recommendedName>
</protein>
<gene>
    <name evidence="2" type="ORF">AN477_10960</name>
</gene>
<evidence type="ECO:0000259" key="1">
    <source>
        <dbReference type="SMART" id="SM00849"/>
    </source>
</evidence>
<dbReference type="PANTHER" id="PTHR23131:SF0">
    <property type="entry name" value="ENDORIBONUCLEASE LACTB2"/>
    <property type="match status" value="1"/>
</dbReference>
<feature type="domain" description="Metallo-beta-lactamase" evidence="1">
    <location>
        <begin position="23"/>
        <end position="194"/>
    </location>
</feature>
<dbReference type="Gene3D" id="3.60.15.10">
    <property type="entry name" value="Ribonuclease Z/Hydroxyacylglutathione hydrolase-like"/>
    <property type="match status" value="1"/>
</dbReference>
<dbReference type="InterPro" id="IPR036866">
    <property type="entry name" value="RibonucZ/Hydroxyglut_hydro"/>
</dbReference>
<comment type="caution">
    <text evidence="2">The sequence shown here is derived from an EMBL/GenBank/DDBJ whole genome shotgun (WGS) entry which is preliminary data.</text>
</comment>